<dbReference type="EMBL" id="WLCI01000005">
    <property type="protein sequence ID" value="MTB94357.1"/>
    <property type="molecule type" value="Genomic_DNA"/>
</dbReference>
<dbReference type="AlphaFoldDB" id="A0A6I3IZ43"/>
<accession>A0A6I3IZ43</accession>
<proteinExistence type="predicted"/>
<comment type="caution">
    <text evidence="1">The sequence shown here is derived from an EMBL/GenBank/DDBJ whole genome shotgun (WGS) entry which is preliminary data.</text>
</comment>
<protein>
    <submittedName>
        <fullName evidence="1">Uncharacterized protein</fullName>
    </submittedName>
</protein>
<gene>
    <name evidence="1" type="ORF">GGQ22_04610</name>
</gene>
<dbReference type="RefSeq" id="WP_154614187.1">
    <property type="nucleotide sequence ID" value="NZ_CP053660.1"/>
</dbReference>
<keyword evidence="2" id="KW-1185">Reference proteome</keyword>
<dbReference type="Proteomes" id="UP000433406">
    <property type="component" value="Unassembled WGS sequence"/>
</dbReference>
<reference evidence="1 2" key="1">
    <citation type="submission" date="2019-10" db="EMBL/GenBank/DDBJ databases">
        <title>Nocardioides novel species isolated from the excrement of Marmot.</title>
        <authorList>
            <person name="Zhang G."/>
        </authorList>
    </citation>
    <scope>NUCLEOTIDE SEQUENCE [LARGE SCALE GENOMIC DNA]</scope>
    <source>
        <strain evidence="2">zg-579</strain>
    </source>
</reference>
<dbReference type="PROSITE" id="PS51257">
    <property type="entry name" value="PROKAR_LIPOPROTEIN"/>
    <property type="match status" value="1"/>
</dbReference>
<sequence length="145" mass="14909">MITKHARAVRSSVCAASLVLGVGLGVSGCSAAGSASDSGGDEARTLAGQLNDRLAASGLSTVDTETATALYGTDGGVSCENVGELQQQLALSQFGNNSVNLRRVVLDPSLVSYDLAVIETYCPDQLGDFEDLVDELDTEETVPTP</sequence>
<name>A0A6I3IZ43_9ACTN</name>
<organism evidence="1 2">
    <name type="scientific">Nocardioides marmotae</name>
    <dbReference type="NCBI Taxonomy" id="2663857"/>
    <lineage>
        <taxon>Bacteria</taxon>
        <taxon>Bacillati</taxon>
        <taxon>Actinomycetota</taxon>
        <taxon>Actinomycetes</taxon>
        <taxon>Propionibacteriales</taxon>
        <taxon>Nocardioidaceae</taxon>
        <taxon>Nocardioides</taxon>
    </lineage>
</organism>
<evidence type="ECO:0000313" key="1">
    <source>
        <dbReference type="EMBL" id="MTB94357.1"/>
    </source>
</evidence>
<evidence type="ECO:0000313" key="2">
    <source>
        <dbReference type="Proteomes" id="UP000433406"/>
    </source>
</evidence>